<evidence type="ECO:0000313" key="3">
    <source>
        <dbReference type="EMBL" id="HIR01956.1"/>
    </source>
</evidence>
<keyword evidence="1 3" id="KW-0378">Hydrolase</keyword>
<dbReference type="PANTHER" id="PTHR46124:SF2">
    <property type="entry name" value="D-AMINOACYL-TRNA DEACYLASE"/>
    <property type="match status" value="1"/>
</dbReference>
<dbReference type="InterPro" id="IPR032466">
    <property type="entry name" value="Metal_Hydrolase"/>
</dbReference>
<dbReference type="InterPro" id="IPR001130">
    <property type="entry name" value="TatD-like"/>
</dbReference>
<dbReference type="InterPro" id="IPR018228">
    <property type="entry name" value="DNase_TatD-rel_CS"/>
</dbReference>
<dbReference type="SUPFAM" id="SSF51556">
    <property type="entry name" value="Metallo-dependent hydrolases"/>
    <property type="match status" value="1"/>
</dbReference>
<evidence type="ECO:0000256" key="2">
    <source>
        <dbReference type="SAM" id="MobiDB-lite"/>
    </source>
</evidence>
<accession>A0A9D1A143</accession>
<dbReference type="Proteomes" id="UP000824261">
    <property type="component" value="Unassembled WGS sequence"/>
</dbReference>
<gene>
    <name evidence="3" type="ORF">IAA69_06820</name>
</gene>
<reference evidence="3" key="2">
    <citation type="journal article" date="2021" name="PeerJ">
        <title>Extensive microbial diversity within the chicken gut microbiome revealed by metagenomics and culture.</title>
        <authorList>
            <person name="Gilroy R."/>
            <person name="Ravi A."/>
            <person name="Getino M."/>
            <person name="Pursley I."/>
            <person name="Horton D.L."/>
            <person name="Alikhan N.F."/>
            <person name="Baker D."/>
            <person name="Gharbi K."/>
            <person name="Hall N."/>
            <person name="Watson M."/>
            <person name="Adriaenssens E.M."/>
            <person name="Foster-Nyarko E."/>
            <person name="Jarju S."/>
            <person name="Secka A."/>
            <person name="Antonio M."/>
            <person name="Oren A."/>
            <person name="Chaudhuri R.R."/>
            <person name="La Ragione R."/>
            <person name="Hildebrand F."/>
            <person name="Pallen M.J."/>
        </authorList>
    </citation>
    <scope>NUCLEOTIDE SEQUENCE</scope>
    <source>
        <strain evidence="3">ChiGjej1B1-2707</strain>
    </source>
</reference>
<dbReference type="EMBL" id="DVGB01000084">
    <property type="protein sequence ID" value="HIR01956.1"/>
    <property type="molecule type" value="Genomic_DNA"/>
</dbReference>
<proteinExistence type="predicted"/>
<dbReference type="PROSITE" id="PS01090">
    <property type="entry name" value="TATD_2"/>
    <property type="match status" value="1"/>
</dbReference>
<feature type="compositionally biased region" description="Basic and acidic residues" evidence="2">
    <location>
        <begin position="18"/>
        <end position="39"/>
    </location>
</feature>
<organism evidence="3 4">
    <name type="scientific">Candidatus Aveggerthella stercoripullorum</name>
    <dbReference type="NCBI Taxonomy" id="2840688"/>
    <lineage>
        <taxon>Bacteria</taxon>
        <taxon>Bacillati</taxon>
        <taxon>Actinomycetota</taxon>
        <taxon>Coriobacteriia</taxon>
        <taxon>Eggerthellales</taxon>
        <taxon>Eggerthellaceae</taxon>
        <taxon>Eggerthellaceae incertae sedis</taxon>
        <taxon>Candidatus Aveggerthella</taxon>
    </lineage>
</organism>
<feature type="region of interest" description="Disordered" evidence="2">
    <location>
        <begin position="1"/>
        <end position="39"/>
    </location>
</feature>
<dbReference type="PROSITE" id="PS01091">
    <property type="entry name" value="TATD_3"/>
    <property type="match status" value="1"/>
</dbReference>
<comment type="caution">
    <text evidence="3">The sequence shown here is derived from an EMBL/GenBank/DDBJ whole genome shotgun (WGS) entry which is preliminary data.</text>
</comment>
<evidence type="ECO:0000256" key="1">
    <source>
        <dbReference type="ARBA" id="ARBA00022801"/>
    </source>
</evidence>
<protein>
    <submittedName>
        <fullName evidence="3">TatD family hydrolase</fullName>
    </submittedName>
</protein>
<dbReference type="GO" id="GO:0005829">
    <property type="term" value="C:cytosol"/>
    <property type="evidence" value="ECO:0007669"/>
    <property type="project" value="TreeGrafter"/>
</dbReference>
<feature type="compositionally biased region" description="Polar residues" evidence="2">
    <location>
        <begin position="1"/>
        <end position="14"/>
    </location>
</feature>
<dbReference type="Pfam" id="PF01026">
    <property type="entry name" value="TatD_DNase"/>
    <property type="match status" value="1"/>
</dbReference>
<dbReference type="CDD" id="cd01310">
    <property type="entry name" value="TatD_DNAse"/>
    <property type="match status" value="1"/>
</dbReference>
<sequence>MSGNQLRSGETTCTVCEADGRDGAVEDDASGEKKPPRPEFFDACFRQKRKKGKYRLVEPPLLESPVVDTHAHVVTLRNPALELARCALSGVDFVVCMEDVKEPWERTYEGMDAWRAEAARLLPGVRENTLAALEEADAAWAVHYRDEFAHRTAEMVESPDACMQALPHLRIAIGCHPHNASYYNDALERTLVSCLKDPRVCGLGEVGLDYHYDFSPRDVQREVFRRQIRLAHETGLPLILHLREAHDDALQIMREEGFPAGGTLLHCFNLDRETLAPWLEEDCYVAIGGPVTFKTFDDLRAAVREVPADRLLTETDSPYMTPEPMRGSLCGPAHTVFTAARLAEERGFAPGDARTAFLKRLHDNARALLDREPTTWQCGA</sequence>
<dbReference type="Gene3D" id="3.20.20.140">
    <property type="entry name" value="Metal-dependent hydrolases"/>
    <property type="match status" value="1"/>
</dbReference>
<dbReference type="GO" id="GO:0016788">
    <property type="term" value="F:hydrolase activity, acting on ester bonds"/>
    <property type="evidence" value="ECO:0007669"/>
    <property type="project" value="InterPro"/>
</dbReference>
<name>A0A9D1A143_9ACTN</name>
<dbReference type="AlphaFoldDB" id="A0A9D1A143"/>
<evidence type="ECO:0000313" key="4">
    <source>
        <dbReference type="Proteomes" id="UP000824261"/>
    </source>
</evidence>
<reference evidence="3" key="1">
    <citation type="submission" date="2020-10" db="EMBL/GenBank/DDBJ databases">
        <authorList>
            <person name="Gilroy R."/>
        </authorList>
    </citation>
    <scope>NUCLEOTIDE SEQUENCE</scope>
    <source>
        <strain evidence="3">ChiGjej1B1-2707</strain>
    </source>
</reference>
<dbReference type="PANTHER" id="PTHR46124">
    <property type="entry name" value="D-AMINOACYL-TRNA DEACYLASE"/>
    <property type="match status" value="1"/>
</dbReference>